<evidence type="ECO:0000313" key="2">
    <source>
        <dbReference type="EMBL" id="ATU08486.1"/>
    </source>
</evidence>
<evidence type="ECO:0000259" key="1">
    <source>
        <dbReference type="Pfam" id="PF01261"/>
    </source>
</evidence>
<evidence type="ECO:0000313" key="3">
    <source>
        <dbReference type="Proteomes" id="UP000229678"/>
    </source>
</evidence>
<dbReference type="KEGG" id="mpot:BKM01_06685"/>
<name>A0A2D3C703_9EURY</name>
<sequence>MSKLSPAIGFSARASGEKPLEWAYELEEMGYSAIELVQEGKQKITAENIDRVQQIKDTTNLTFTIHLPFSDINLATLNPGIHKEIVRQMGHCLHMASGLAEIAVIHPGYLSPEGALYPEKAWDNTIGSLKEISTIAEDKGIIIALENMPDMPHIFGKYPAEILEIIEKVDTDNIGMTLDIGHANTMGLLDEFLDSCREVMVHSHIHDNHEKRDEHLPLGKGCIDWKKVFDRVDGYEGLFITEMKNLENGTECMDYLKSNLIL</sequence>
<dbReference type="InterPro" id="IPR013022">
    <property type="entry name" value="Xyl_isomerase-like_TIM-brl"/>
</dbReference>
<dbReference type="Proteomes" id="UP000229678">
    <property type="component" value="Chromosome"/>
</dbReference>
<dbReference type="PANTHER" id="PTHR12110:SF21">
    <property type="entry name" value="XYLOSE ISOMERASE-LIKE TIM BARREL DOMAIN-CONTAINING PROTEIN"/>
    <property type="match status" value="1"/>
</dbReference>
<dbReference type="GO" id="GO:0016853">
    <property type="term" value="F:isomerase activity"/>
    <property type="evidence" value="ECO:0007669"/>
    <property type="project" value="UniProtKB-KW"/>
</dbReference>
<reference evidence="3" key="1">
    <citation type="submission" date="2016-10" db="EMBL/GenBank/DDBJ databases">
        <authorList>
            <person name="L'haridon S."/>
            <person name="Corre E."/>
        </authorList>
    </citation>
    <scope>NUCLEOTIDE SEQUENCE [LARGE SCALE GENOMIC DNA]</scope>
    <source>
        <strain evidence="3">FDF-1T</strain>
    </source>
</reference>
<keyword evidence="2" id="KW-0413">Isomerase</keyword>
<dbReference type="InterPro" id="IPR050312">
    <property type="entry name" value="IolE/XylAMocC-like"/>
</dbReference>
<dbReference type="Gene3D" id="3.20.20.150">
    <property type="entry name" value="Divalent-metal-dependent TIM barrel enzymes"/>
    <property type="match status" value="1"/>
</dbReference>
<accession>A0A2D3C703</accession>
<dbReference type="EMBL" id="CP017881">
    <property type="protein sequence ID" value="ATU08486.1"/>
    <property type="molecule type" value="Genomic_DNA"/>
</dbReference>
<dbReference type="Pfam" id="PF01261">
    <property type="entry name" value="AP_endonuc_2"/>
    <property type="match status" value="1"/>
</dbReference>
<dbReference type="SUPFAM" id="SSF51658">
    <property type="entry name" value="Xylose isomerase-like"/>
    <property type="match status" value="1"/>
</dbReference>
<proteinExistence type="predicted"/>
<gene>
    <name evidence="2" type="ORF">BKM01_06685</name>
</gene>
<dbReference type="PANTHER" id="PTHR12110">
    <property type="entry name" value="HYDROXYPYRUVATE ISOMERASE"/>
    <property type="match status" value="1"/>
</dbReference>
<protein>
    <submittedName>
        <fullName evidence="2">Xylose isomerase</fullName>
    </submittedName>
</protein>
<organism evidence="2 3">
    <name type="scientific">Methanohalophilus portucalensis</name>
    <dbReference type="NCBI Taxonomy" id="39664"/>
    <lineage>
        <taxon>Archaea</taxon>
        <taxon>Methanobacteriati</taxon>
        <taxon>Methanobacteriota</taxon>
        <taxon>Stenosarchaea group</taxon>
        <taxon>Methanomicrobia</taxon>
        <taxon>Methanosarcinales</taxon>
        <taxon>Methanosarcinaceae</taxon>
        <taxon>Methanohalophilus</taxon>
    </lineage>
</organism>
<dbReference type="InterPro" id="IPR036237">
    <property type="entry name" value="Xyl_isomerase-like_sf"/>
</dbReference>
<feature type="domain" description="Xylose isomerase-like TIM barrel" evidence="1">
    <location>
        <begin position="25"/>
        <end position="248"/>
    </location>
</feature>
<dbReference type="AlphaFoldDB" id="A0A2D3C703"/>